<dbReference type="Proteomes" id="UP000308267">
    <property type="component" value="Unassembled WGS sequence"/>
</dbReference>
<sequence>MMSRHYVLHVVGIVQFRRRIILSCYSNEKGVRTLPGYDYHLILPTTSSGTWEISPGKGFPYFKNYRRTLLRRSSKWYLAGPHVRPRLYTQIELVNVAPNISVRTLS</sequence>
<organism evidence="1 2">
    <name type="scientific">Opisthorchis felineus</name>
    <dbReference type="NCBI Taxonomy" id="147828"/>
    <lineage>
        <taxon>Eukaryota</taxon>
        <taxon>Metazoa</taxon>
        <taxon>Spiralia</taxon>
        <taxon>Lophotrochozoa</taxon>
        <taxon>Platyhelminthes</taxon>
        <taxon>Trematoda</taxon>
        <taxon>Digenea</taxon>
        <taxon>Opisthorchiida</taxon>
        <taxon>Opisthorchiata</taxon>
        <taxon>Opisthorchiidae</taxon>
        <taxon>Opisthorchis</taxon>
    </lineage>
</organism>
<reference evidence="1 2" key="1">
    <citation type="journal article" date="2019" name="BMC Genomics">
        <title>New insights from Opisthorchis felineus genome: update on genomics of the epidemiologically important liver flukes.</title>
        <authorList>
            <person name="Ershov N.I."/>
            <person name="Mordvinov V.A."/>
            <person name="Prokhortchouk E.B."/>
            <person name="Pakharukova M.Y."/>
            <person name="Gunbin K.V."/>
            <person name="Ustyantsev K."/>
            <person name="Genaev M.A."/>
            <person name="Blinov A.G."/>
            <person name="Mazur A."/>
            <person name="Boulygina E."/>
            <person name="Tsygankova S."/>
            <person name="Khrameeva E."/>
            <person name="Chekanov N."/>
            <person name="Fan G."/>
            <person name="Xiao A."/>
            <person name="Zhang H."/>
            <person name="Xu X."/>
            <person name="Yang H."/>
            <person name="Solovyev V."/>
            <person name="Lee S.M."/>
            <person name="Liu X."/>
            <person name="Afonnikov D.A."/>
            <person name="Skryabin K.G."/>
        </authorList>
    </citation>
    <scope>NUCLEOTIDE SEQUENCE [LARGE SCALE GENOMIC DNA]</scope>
    <source>
        <strain evidence="1">AK-0245</strain>
        <tissue evidence="1">Whole organism</tissue>
    </source>
</reference>
<accession>A0A4S2LK37</accession>
<name>A0A4S2LK37_OPIFE</name>
<dbReference type="AlphaFoldDB" id="A0A4S2LK37"/>
<evidence type="ECO:0000313" key="1">
    <source>
        <dbReference type="EMBL" id="TGZ63921.1"/>
    </source>
</evidence>
<evidence type="ECO:0000313" key="2">
    <source>
        <dbReference type="Proteomes" id="UP000308267"/>
    </source>
</evidence>
<protein>
    <submittedName>
        <fullName evidence="1">Uncharacterized protein</fullName>
    </submittedName>
</protein>
<comment type="caution">
    <text evidence="1">The sequence shown here is derived from an EMBL/GenBank/DDBJ whole genome shotgun (WGS) entry which is preliminary data.</text>
</comment>
<gene>
    <name evidence="1" type="ORF">CRM22_006657</name>
</gene>
<dbReference type="EMBL" id="SJOL01006981">
    <property type="protein sequence ID" value="TGZ63921.1"/>
    <property type="molecule type" value="Genomic_DNA"/>
</dbReference>
<keyword evidence="2" id="KW-1185">Reference proteome</keyword>
<proteinExistence type="predicted"/>